<proteinExistence type="predicted"/>
<dbReference type="Pfam" id="PF07963">
    <property type="entry name" value="N_methyl"/>
    <property type="match status" value="1"/>
</dbReference>
<reference evidence="1 2" key="1">
    <citation type="journal article" date="2017" name="ISME J.">
        <title>Grape pomace compost harbors organohalide-respiring Dehalogenimonas species with novel reductive dehalogenase genes.</title>
        <authorList>
            <person name="Yang Y."/>
            <person name="Higgins S.A."/>
            <person name="Yan J."/>
            <person name="Simsir B."/>
            <person name="Chourey K."/>
            <person name="Iyer R."/>
            <person name="Hettich R.L."/>
            <person name="Baldwin B."/>
            <person name="Ogles D.M."/>
            <person name="Loffler F.E."/>
        </authorList>
    </citation>
    <scope>NUCLEOTIDE SEQUENCE [LARGE SCALE GENOMIC DNA]</scope>
    <source>
        <strain evidence="1 2">GP</strain>
    </source>
</reference>
<dbReference type="SUPFAM" id="SSF54523">
    <property type="entry name" value="Pili subunits"/>
    <property type="match status" value="1"/>
</dbReference>
<comment type="caution">
    <text evidence="1">The sequence shown here is derived from an EMBL/GenBank/DDBJ whole genome shotgun (WGS) entry which is preliminary data.</text>
</comment>
<gene>
    <name evidence="1" type="ORF">JP09_001665</name>
</gene>
<protein>
    <submittedName>
        <fullName evidence="1">Type II secretion system protein</fullName>
    </submittedName>
</protein>
<name>A0A2P5P8I6_9CHLR</name>
<evidence type="ECO:0000313" key="1">
    <source>
        <dbReference type="EMBL" id="PPD58613.1"/>
    </source>
</evidence>
<dbReference type="Proteomes" id="UP000235653">
    <property type="component" value="Unassembled WGS sequence"/>
</dbReference>
<dbReference type="InterPro" id="IPR045584">
    <property type="entry name" value="Pilin-like"/>
</dbReference>
<dbReference type="EMBL" id="JQAN02000006">
    <property type="protein sequence ID" value="PPD58613.1"/>
    <property type="molecule type" value="Genomic_DNA"/>
</dbReference>
<evidence type="ECO:0000313" key="2">
    <source>
        <dbReference type="Proteomes" id="UP000235653"/>
    </source>
</evidence>
<dbReference type="OrthoDB" id="461075at2"/>
<dbReference type="NCBIfam" id="TIGR02532">
    <property type="entry name" value="IV_pilin_GFxxxE"/>
    <property type="match status" value="1"/>
</dbReference>
<accession>A0A2P5P8I6</accession>
<dbReference type="RefSeq" id="WP_102330096.1">
    <property type="nucleotide sequence ID" value="NZ_CP058566.2"/>
</dbReference>
<sequence length="191" mass="21161">MFLSCFKLRRTRGFTLVELLVGMAILGFLMAALSMTTMQIMKVNQKSQNQAMAIRQVQSAGQYISKDALQANIKIVMTTPNGFTPLKFTEDFNNIDLLNEKVTIVTYTISNGNLLRQSSVNGVLSPQITVATGVLFSTNSSDPNYNSTWFKATTVGSVTTYELKITVRYGSGNTAATETRYYKIEPRPDNV</sequence>
<dbReference type="PROSITE" id="PS00409">
    <property type="entry name" value="PROKAR_NTER_METHYL"/>
    <property type="match status" value="1"/>
</dbReference>
<dbReference type="AlphaFoldDB" id="A0A2P5P8I6"/>
<organism evidence="1 2">
    <name type="scientific">Dehalogenimonas etheniformans</name>
    <dbReference type="NCBI Taxonomy" id="1536648"/>
    <lineage>
        <taxon>Bacteria</taxon>
        <taxon>Bacillati</taxon>
        <taxon>Chloroflexota</taxon>
        <taxon>Dehalococcoidia</taxon>
        <taxon>Dehalococcoidales</taxon>
        <taxon>Dehalococcoidaceae</taxon>
        <taxon>Dehalogenimonas</taxon>
    </lineage>
</organism>
<keyword evidence="2" id="KW-1185">Reference proteome</keyword>
<dbReference type="InterPro" id="IPR012902">
    <property type="entry name" value="N_methyl_site"/>
</dbReference>